<accession>A0A5C5ZXW5</accession>
<comment type="caution">
    <text evidence="2">The sequence shown here is derived from an EMBL/GenBank/DDBJ whole genome shotgun (WGS) entry which is preliminary data.</text>
</comment>
<feature type="region of interest" description="Disordered" evidence="1">
    <location>
        <begin position="209"/>
        <end position="240"/>
    </location>
</feature>
<dbReference type="EMBL" id="SJPM01000013">
    <property type="protein sequence ID" value="TWT91851.1"/>
    <property type="molecule type" value="Genomic_DNA"/>
</dbReference>
<evidence type="ECO:0000256" key="1">
    <source>
        <dbReference type="SAM" id="MobiDB-lite"/>
    </source>
</evidence>
<evidence type="ECO:0000313" key="2">
    <source>
        <dbReference type="EMBL" id="TWT91851.1"/>
    </source>
</evidence>
<sequence>MFEKRNRLVESSRLGALSFVLLIFLSAIAGAEDPVFSGPQIGEKLSSFKILLVSEDAQATTVDPIESASEKPTVLIFVHQLTRPGMALTRAISEYVASQKTHNVQCTIVWLDDDQAAAEAYLRRAAPSLRFVVPVGVSIDGEEGPGAYGLNRNVELTILVANQNQVTANFALIQPSLTQAAQIASPIAALIDQPAPDQKQLEALAYPRGQAMRRGGETRRAALQNETSPDDRSTKTKTPE</sequence>
<dbReference type="OrthoDB" id="279801at2"/>
<proteinExistence type="predicted"/>
<organism evidence="2 3">
    <name type="scientific">Neorhodopirellula pilleata</name>
    <dbReference type="NCBI Taxonomy" id="2714738"/>
    <lineage>
        <taxon>Bacteria</taxon>
        <taxon>Pseudomonadati</taxon>
        <taxon>Planctomycetota</taxon>
        <taxon>Planctomycetia</taxon>
        <taxon>Pirellulales</taxon>
        <taxon>Pirellulaceae</taxon>
        <taxon>Neorhodopirellula</taxon>
    </lineage>
</organism>
<dbReference type="RefSeq" id="WP_146580789.1">
    <property type="nucleotide sequence ID" value="NZ_SJPM01000013.1"/>
</dbReference>
<evidence type="ECO:0008006" key="4">
    <source>
        <dbReference type="Google" id="ProtNLM"/>
    </source>
</evidence>
<gene>
    <name evidence="2" type="ORF">Pla100_48890</name>
</gene>
<evidence type="ECO:0000313" key="3">
    <source>
        <dbReference type="Proteomes" id="UP000316213"/>
    </source>
</evidence>
<feature type="compositionally biased region" description="Basic and acidic residues" evidence="1">
    <location>
        <begin position="229"/>
        <end position="240"/>
    </location>
</feature>
<dbReference type="Proteomes" id="UP000316213">
    <property type="component" value="Unassembled WGS sequence"/>
</dbReference>
<reference evidence="2 3" key="1">
    <citation type="submission" date="2019-02" db="EMBL/GenBank/DDBJ databases">
        <title>Deep-cultivation of Planctomycetes and their phenomic and genomic characterization uncovers novel biology.</title>
        <authorList>
            <person name="Wiegand S."/>
            <person name="Jogler M."/>
            <person name="Boedeker C."/>
            <person name="Pinto D."/>
            <person name="Vollmers J."/>
            <person name="Rivas-Marin E."/>
            <person name="Kohn T."/>
            <person name="Peeters S.H."/>
            <person name="Heuer A."/>
            <person name="Rast P."/>
            <person name="Oberbeckmann S."/>
            <person name="Bunk B."/>
            <person name="Jeske O."/>
            <person name="Meyerdierks A."/>
            <person name="Storesund J.E."/>
            <person name="Kallscheuer N."/>
            <person name="Luecker S."/>
            <person name="Lage O.M."/>
            <person name="Pohl T."/>
            <person name="Merkel B.J."/>
            <person name="Hornburger P."/>
            <person name="Mueller R.-W."/>
            <person name="Bruemmer F."/>
            <person name="Labrenz M."/>
            <person name="Spormann A.M."/>
            <person name="Op Den Camp H."/>
            <person name="Overmann J."/>
            <person name="Amann R."/>
            <person name="Jetten M.S.M."/>
            <person name="Mascher T."/>
            <person name="Medema M.H."/>
            <person name="Devos D.P."/>
            <person name="Kaster A.-K."/>
            <person name="Ovreas L."/>
            <person name="Rohde M."/>
            <person name="Galperin M.Y."/>
            <person name="Jogler C."/>
        </authorList>
    </citation>
    <scope>NUCLEOTIDE SEQUENCE [LARGE SCALE GENOMIC DNA]</scope>
    <source>
        <strain evidence="2 3">Pla100</strain>
    </source>
</reference>
<name>A0A5C5ZXW5_9BACT</name>
<dbReference type="AlphaFoldDB" id="A0A5C5ZXW5"/>
<protein>
    <recommendedName>
        <fullName evidence="4">Thioredoxin domain-containing protein</fullName>
    </recommendedName>
</protein>
<keyword evidence="3" id="KW-1185">Reference proteome</keyword>